<evidence type="ECO:0000313" key="7">
    <source>
        <dbReference type="Proteomes" id="UP000236654"/>
    </source>
</evidence>
<keyword evidence="1" id="KW-0479">Metal-binding</keyword>
<sequence>MEKQSSYFHFNKLDTKSIENLISKRKGETKIGECLGNASTAKYVIIGVEESIGPRANLGKKGAENGFKAFLHSFLNMQSNETLTGKSVHVLGSVSVISDEPDDLRSLVTKLDAFLLAVLKNNLKDFQIPIVIGGGHNNAFPLIQFSSMRFNTPLDVVNLDAHADYRLLEGRHSGNGFSYAFQHEYLAKYFVLGLHKRYNSQQILDDLKKDHHFFTYHEDYVMNKRSFASDLLNIKKELNKGNRPVGIELDLDAIAEMPSSAFTPIGWSIEDARRYITAMSAVNKIAYLHLPEGAPMSEKEQIIVGKTLAYLVCDFLYNCN</sequence>
<organism evidence="6 7">
    <name type="scientific">Brumimicrobium salinarum</name>
    <dbReference type="NCBI Taxonomy" id="2058658"/>
    <lineage>
        <taxon>Bacteria</taxon>
        <taxon>Pseudomonadati</taxon>
        <taxon>Bacteroidota</taxon>
        <taxon>Flavobacteriia</taxon>
        <taxon>Flavobacteriales</taxon>
        <taxon>Crocinitomicaceae</taxon>
        <taxon>Brumimicrobium</taxon>
    </lineage>
</organism>
<dbReference type="RefSeq" id="WP_101333546.1">
    <property type="nucleotide sequence ID" value="NZ_PJNI01000002.1"/>
</dbReference>
<dbReference type="EMBL" id="PJNI01000002">
    <property type="protein sequence ID" value="PKR81532.1"/>
    <property type="molecule type" value="Genomic_DNA"/>
</dbReference>
<accession>A0A2I0R4L7</accession>
<dbReference type="CDD" id="cd09988">
    <property type="entry name" value="Formimidoylglutamase"/>
    <property type="match status" value="1"/>
</dbReference>
<evidence type="ECO:0008006" key="8">
    <source>
        <dbReference type="Google" id="ProtNLM"/>
    </source>
</evidence>
<proteinExistence type="inferred from homology"/>
<comment type="similarity">
    <text evidence="5">Belongs to the arginase family.</text>
</comment>
<dbReference type="GO" id="GO:0008783">
    <property type="term" value="F:agmatinase activity"/>
    <property type="evidence" value="ECO:0007669"/>
    <property type="project" value="TreeGrafter"/>
</dbReference>
<reference evidence="6 7" key="1">
    <citation type="submission" date="2017-12" db="EMBL/GenBank/DDBJ databases">
        <title>The draft genome sequence of Brumimicrobium saltpan LHR20.</title>
        <authorList>
            <person name="Do Z.-J."/>
            <person name="Luo H.-R."/>
        </authorList>
    </citation>
    <scope>NUCLEOTIDE SEQUENCE [LARGE SCALE GENOMIC DNA]</scope>
    <source>
        <strain evidence="6 7">LHR20</strain>
    </source>
</reference>
<evidence type="ECO:0000256" key="2">
    <source>
        <dbReference type="ARBA" id="ARBA00022801"/>
    </source>
</evidence>
<keyword evidence="3" id="KW-0369">Histidine metabolism</keyword>
<name>A0A2I0R4L7_9FLAO</name>
<evidence type="ECO:0000313" key="6">
    <source>
        <dbReference type="EMBL" id="PKR81532.1"/>
    </source>
</evidence>
<evidence type="ECO:0000256" key="1">
    <source>
        <dbReference type="ARBA" id="ARBA00022723"/>
    </source>
</evidence>
<dbReference type="GO" id="GO:0033389">
    <property type="term" value="P:putrescine biosynthetic process from arginine, via agmatine"/>
    <property type="evidence" value="ECO:0007669"/>
    <property type="project" value="TreeGrafter"/>
</dbReference>
<keyword evidence="7" id="KW-1185">Reference proteome</keyword>
<keyword evidence="4" id="KW-0464">Manganese</keyword>
<dbReference type="SUPFAM" id="SSF52768">
    <property type="entry name" value="Arginase/deacetylase"/>
    <property type="match status" value="1"/>
</dbReference>
<dbReference type="InterPro" id="IPR006035">
    <property type="entry name" value="Ureohydrolase"/>
</dbReference>
<evidence type="ECO:0000256" key="3">
    <source>
        <dbReference type="ARBA" id="ARBA00022808"/>
    </source>
</evidence>
<dbReference type="PROSITE" id="PS51409">
    <property type="entry name" value="ARGINASE_2"/>
    <property type="match status" value="1"/>
</dbReference>
<dbReference type="Gene3D" id="3.40.800.10">
    <property type="entry name" value="Ureohydrolase domain"/>
    <property type="match status" value="1"/>
</dbReference>
<dbReference type="PANTHER" id="PTHR11358:SF35">
    <property type="entry name" value="FORMIMIDOYLGLUTAMASE"/>
    <property type="match status" value="1"/>
</dbReference>
<dbReference type="PANTHER" id="PTHR11358">
    <property type="entry name" value="ARGINASE/AGMATINASE"/>
    <property type="match status" value="1"/>
</dbReference>
<evidence type="ECO:0000256" key="4">
    <source>
        <dbReference type="ARBA" id="ARBA00023211"/>
    </source>
</evidence>
<dbReference type="Pfam" id="PF00491">
    <property type="entry name" value="Arginase"/>
    <property type="match status" value="1"/>
</dbReference>
<evidence type="ECO:0000256" key="5">
    <source>
        <dbReference type="PROSITE-ProRule" id="PRU00742"/>
    </source>
</evidence>
<gene>
    <name evidence="6" type="ORF">CW751_03120</name>
</gene>
<comment type="caution">
    <text evidence="6">The sequence shown here is derived from an EMBL/GenBank/DDBJ whole genome shotgun (WGS) entry which is preliminary data.</text>
</comment>
<dbReference type="InterPro" id="IPR023696">
    <property type="entry name" value="Ureohydrolase_dom_sf"/>
</dbReference>
<dbReference type="GO" id="GO:0006547">
    <property type="term" value="P:L-histidine metabolic process"/>
    <property type="evidence" value="ECO:0007669"/>
    <property type="project" value="UniProtKB-KW"/>
</dbReference>
<dbReference type="AlphaFoldDB" id="A0A2I0R4L7"/>
<protein>
    <recommendedName>
        <fullName evidence="8">Arginase</fullName>
    </recommendedName>
</protein>
<dbReference type="Proteomes" id="UP000236654">
    <property type="component" value="Unassembled WGS sequence"/>
</dbReference>
<keyword evidence="2" id="KW-0378">Hydrolase</keyword>
<dbReference type="OrthoDB" id="9788689at2"/>
<dbReference type="GO" id="GO:0046872">
    <property type="term" value="F:metal ion binding"/>
    <property type="evidence" value="ECO:0007669"/>
    <property type="project" value="UniProtKB-KW"/>
</dbReference>